<comment type="caution">
    <text evidence="1">The sequence shown here is derived from an EMBL/GenBank/DDBJ whole genome shotgun (WGS) entry which is preliminary data.</text>
</comment>
<name>A0A645BBE2_9ZZZZ</name>
<gene>
    <name evidence="1" type="ORF">SDC9_109249</name>
</gene>
<sequence>MKYIYKLEHKRIVEIDDKTGEIIHSTILIGFFSSKGRCEEIILQYLEQPGFKDYPDDFIIKRITADVDDFNKIAGEFISSVFYLSHEYYDGVYDHISNLGYYSTKLLAEKAQIRYLIEPDFIEHSDGFCISEYEIGEGEWKEGFFTY</sequence>
<proteinExistence type="predicted"/>
<accession>A0A645BBE2</accession>
<dbReference type="AlphaFoldDB" id="A0A645BBE2"/>
<reference evidence="1" key="1">
    <citation type="submission" date="2019-08" db="EMBL/GenBank/DDBJ databases">
        <authorList>
            <person name="Kucharzyk K."/>
            <person name="Murdoch R.W."/>
            <person name="Higgins S."/>
            <person name="Loffler F."/>
        </authorList>
    </citation>
    <scope>NUCLEOTIDE SEQUENCE</scope>
</reference>
<organism evidence="1">
    <name type="scientific">bioreactor metagenome</name>
    <dbReference type="NCBI Taxonomy" id="1076179"/>
    <lineage>
        <taxon>unclassified sequences</taxon>
        <taxon>metagenomes</taxon>
        <taxon>ecological metagenomes</taxon>
    </lineage>
</organism>
<protein>
    <submittedName>
        <fullName evidence="1">Uncharacterized protein</fullName>
    </submittedName>
</protein>
<evidence type="ECO:0000313" key="1">
    <source>
        <dbReference type="EMBL" id="MPM62378.1"/>
    </source>
</evidence>
<dbReference type="EMBL" id="VSSQ01018834">
    <property type="protein sequence ID" value="MPM62378.1"/>
    <property type="molecule type" value="Genomic_DNA"/>
</dbReference>